<reference evidence="3" key="1">
    <citation type="journal article" date="2015" name="Nature">
        <title>Complex archaea that bridge the gap between prokaryotes and eukaryotes.</title>
        <authorList>
            <person name="Spang A."/>
            <person name="Saw J.H."/>
            <person name="Jorgensen S.L."/>
            <person name="Zaremba-Niedzwiedzka K."/>
            <person name="Martijn J."/>
            <person name="Lind A.E."/>
            <person name="van Eijk R."/>
            <person name="Schleper C."/>
            <person name="Guy L."/>
            <person name="Ettema T.J."/>
        </authorList>
    </citation>
    <scope>NUCLEOTIDE SEQUENCE</scope>
</reference>
<feature type="compositionally biased region" description="Low complexity" evidence="1">
    <location>
        <begin position="92"/>
        <end position="104"/>
    </location>
</feature>
<dbReference type="Pfam" id="PF13392">
    <property type="entry name" value="HNH_3"/>
    <property type="match status" value="1"/>
</dbReference>
<name>A0A0F8ZMT6_9ZZZZ</name>
<sequence>MNNWKDIKNYEGLYQVSNFGDVKSLERKVNNQYGAERILKSNFGSNEYKVVVLCKDKKQSTKTVHSLVWDAFGDKSRNGRKLQVDHKDENKLNNNINNLQLLTNRENTNKGKSQYKKTSKYTGVY</sequence>
<evidence type="ECO:0000313" key="3">
    <source>
        <dbReference type="EMBL" id="KKK61251.1"/>
    </source>
</evidence>
<dbReference type="InterPro" id="IPR010902">
    <property type="entry name" value="NUMOD4"/>
</dbReference>
<comment type="caution">
    <text evidence="3">The sequence shown here is derived from an EMBL/GenBank/DDBJ whole genome shotgun (WGS) entry which is preliminary data.</text>
</comment>
<dbReference type="Pfam" id="PF07463">
    <property type="entry name" value="NUMOD4"/>
    <property type="match status" value="1"/>
</dbReference>
<feature type="region of interest" description="Disordered" evidence="1">
    <location>
        <begin position="83"/>
        <end position="125"/>
    </location>
</feature>
<gene>
    <name evidence="3" type="ORF">LCGC14_3016220</name>
</gene>
<dbReference type="EMBL" id="LAZR01062569">
    <property type="protein sequence ID" value="KKK61251.1"/>
    <property type="molecule type" value="Genomic_DNA"/>
</dbReference>
<dbReference type="InterPro" id="IPR003615">
    <property type="entry name" value="HNH_nuc"/>
</dbReference>
<dbReference type="AlphaFoldDB" id="A0A0F8ZMT6"/>
<feature type="non-terminal residue" evidence="3">
    <location>
        <position position="125"/>
    </location>
</feature>
<proteinExistence type="predicted"/>
<dbReference type="SMART" id="SM00507">
    <property type="entry name" value="HNHc"/>
    <property type="match status" value="1"/>
</dbReference>
<protein>
    <recommendedName>
        <fullName evidence="2">HNH nuclease domain-containing protein</fullName>
    </recommendedName>
</protein>
<feature type="domain" description="HNH nuclease" evidence="2">
    <location>
        <begin position="58"/>
        <end position="108"/>
    </location>
</feature>
<evidence type="ECO:0000259" key="2">
    <source>
        <dbReference type="SMART" id="SM00507"/>
    </source>
</evidence>
<dbReference type="InterPro" id="IPR044925">
    <property type="entry name" value="His-Me_finger_sf"/>
</dbReference>
<evidence type="ECO:0000256" key="1">
    <source>
        <dbReference type="SAM" id="MobiDB-lite"/>
    </source>
</evidence>
<accession>A0A0F8ZMT6</accession>
<dbReference type="Gene3D" id="3.90.75.20">
    <property type="match status" value="1"/>
</dbReference>
<organism evidence="3">
    <name type="scientific">marine sediment metagenome</name>
    <dbReference type="NCBI Taxonomy" id="412755"/>
    <lineage>
        <taxon>unclassified sequences</taxon>
        <taxon>metagenomes</taxon>
        <taxon>ecological metagenomes</taxon>
    </lineage>
</organism>
<dbReference type="SUPFAM" id="SSF54060">
    <property type="entry name" value="His-Me finger endonucleases"/>
    <property type="match status" value="1"/>
</dbReference>
<dbReference type="GO" id="GO:0016788">
    <property type="term" value="F:hydrolase activity, acting on ester bonds"/>
    <property type="evidence" value="ECO:0007669"/>
    <property type="project" value="InterPro"/>
</dbReference>